<dbReference type="InterPro" id="IPR051805">
    <property type="entry name" value="Dehydratase_Activator_Redct"/>
</dbReference>
<feature type="domain" description="ATPase BadF/BadG/BcrA/BcrD type" evidence="5">
    <location>
        <begin position="5"/>
        <end position="253"/>
    </location>
</feature>
<evidence type="ECO:0000256" key="1">
    <source>
        <dbReference type="ARBA" id="ARBA00001966"/>
    </source>
</evidence>
<keyword evidence="3" id="KW-0408">Iron</keyword>
<gene>
    <name evidence="6" type="ORF">HYY65_12875</name>
</gene>
<dbReference type="InterPro" id="IPR002731">
    <property type="entry name" value="ATPase_BadF"/>
</dbReference>
<organism evidence="6 7">
    <name type="scientific">Tectimicrobiota bacterium</name>
    <dbReference type="NCBI Taxonomy" id="2528274"/>
    <lineage>
        <taxon>Bacteria</taxon>
        <taxon>Pseudomonadati</taxon>
        <taxon>Nitrospinota/Tectimicrobiota group</taxon>
        <taxon>Candidatus Tectimicrobiota</taxon>
    </lineage>
</organism>
<comment type="caution">
    <text evidence="6">The sequence shown here is derived from an EMBL/GenBank/DDBJ whole genome shotgun (WGS) entry which is preliminary data.</text>
</comment>
<evidence type="ECO:0000313" key="7">
    <source>
        <dbReference type="Proteomes" id="UP000741360"/>
    </source>
</evidence>
<evidence type="ECO:0000259" key="5">
    <source>
        <dbReference type="Pfam" id="PF01869"/>
    </source>
</evidence>
<dbReference type="InterPro" id="IPR008275">
    <property type="entry name" value="CoA_E_activase_dom"/>
</dbReference>
<evidence type="ECO:0000256" key="3">
    <source>
        <dbReference type="ARBA" id="ARBA00023004"/>
    </source>
</evidence>
<dbReference type="PANTHER" id="PTHR32329:SF2">
    <property type="entry name" value="BIFUNCTIONAL PROTEIN [INCLUDES 2-HYDROXYACYL-COA DEHYDRATASE (N-TER) AND ITS ACTIVATOR DOMAIN (C_TERM)"/>
    <property type="match status" value="1"/>
</dbReference>
<comment type="cofactor">
    <cofactor evidence="1">
        <name>[4Fe-4S] cluster</name>
        <dbReference type="ChEBI" id="CHEBI:49883"/>
    </cofactor>
</comment>
<keyword evidence="2" id="KW-0479">Metal-binding</keyword>
<proteinExistence type="predicted"/>
<dbReference type="PANTHER" id="PTHR32329">
    <property type="entry name" value="BIFUNCTIONAL PROTEIN [INCLUDES 2-HYDROXYACYL-COA DEHYDRATASE (N-TER) AND ITS ACTIVATOR DOMAIN (C_TERM)-RELATED"/>
    <property type="match status" value="1"/>
</dbReference>
<sequence length="258" mass="26442">MITAGIDVGAKTIKVVLLDGGKILAKTSVLAGFETEQSVEEAYKEALAKAGIERSAVGKVGATGAGRKAVAFAQTVVTEVSADAQGAVFLHPSARTVIDVGAEEGRGIKTNADGKVVDFAVNEKCAAGAGAFTESMARALEVTLAQFGDISLKSNKSIPMNAQCTVFAESEVVSLIHSNTSKEDIARAVHDAIASRISAMVRRVGLEQDVILVGGVAYNIGFLDSIKRTLGIENVVVPQDPEYVGALGAAVVAGAAGN</sequence>
<dbReference type="EMBL" id="JACPSX010000246">
    <property type="protein sequence ID" value="MBI3015918.1"/>
    <property type="molecule type" value="Genomic_DNA"/>
</dbReference>
<name>A0A932GRU9_UNCTE</name>
<accession>A0A932GRU9</accession>
<evidence type="ECO:0000313" key="6">
    <source>
        <dbReference type="EMBL" id="MBI3015918.1"/>
    </source>
</evidence>
<dbReference type="Gene3D" id="3.30.420.40">
    <property type="match status" value="2"/>
</dbReference>
<dbReference type="GO" id="GO:0046872">
    <property type="term" value="F:metal ion binding"/>
    <property type="evidence" value="ECO:0007669"/>
    <property type="project" value="UniProtKB-KW"/>
</dbReference>
<dbReference type="CDD" id="cd24107">
    <property type="entry name" value="ASKHA_NBD_benz_CoA_BzdP"/>
    <property type="match status" value="1"/>
</dbReference>
<dbReference type="Proteomes" id="UP000741360">
    <property type="component" value="Unassembled WGS sequence"/>
</dbReference>
<dbReference type="Pfam" id="PF01869">
    <property type="entry name" value="BcrAD_BadFG"/>
    <property type="match status" value="1"/>
</dbReference>
<dbReference type="NCBIfam" id="TIGR00241">
    <property type="entry name" value="CoA_E_activ"/>
    <property type="match status" value="1"/>
</dbReference>
<protein>
    <submittedName>
        <fullName evidence="6">CoA activase</fullName>
    </submittedName>
</protein>
<dbReference type="SUPFAM" id="SSF53067">
    <property type="entry name" value="Actin-like ATPase domain"/>
    <property type="match status" value="1"/>
</dbReference>
<dbReference type="InterPro" id="IPR043129">
    <property type="entry name" value="ATPase_NBD"/>
</dbReference>
<reference evidence="6" key="1">
    <citation type="submission" date="2020-07" db="EMBL/GenBank/DDBJ databases">
        <title>Huge and variable diversity of episymbiotic CPR bacteria and DPANN archaea in groundwater ecosystems.</title>
        <authorList>
            <person name="He C.Y."/>
            <person name="Keren R."/>
            <person name="Whittaker M."/>
            <person name="Farag I.F."/>
            <person name="Doudna J."/>
            <person name="Cate J.H.D."/>
            <person name="Banfield J.F."/>
        </authorList>
    </citation>
    <scope>NUCLEOTIDE SEQUENCE</scope>
    <source>
        <strain evidence="6">NC_groundwater_717_Ag_S-0.2um_59_8</strain>
    </source>
</reference>
<keyword evidence="4" id="KW-0411">Iron-sulfur</keyword>
<evidence type="ECO:0000256" key="2">
    <source>
        <dbReference type="ARBA" id="ARBA00022723"/>
    </source>
</evidence>
<dbReference type="GO" id="GO:0051536">
    <property type="term" value="F:iron-sulfur cluster binding"/>
    <property type="evidence" value="ECO:0007669"/>
    <property type="project" value="UniProtKB-KW"/>
</dbReference>
<dbReference type="AlphaFoldDB" id="A0A932GRU9"/>
<evidence type="ECO:0000256" key="4">
    <source>
        <dbReference type="ARBA" id="ARBA00023014"/>
    </source>
</evidence>